<evidence type="ECO:0000256" key="1">
    <source>
        <dbReference type="SAM" id="Phobius"/>
    </source>
</evidence>
<comment type="caution">
    <text evidence="2">The sequence shown here is derived from an EMBL/GenBank/DDBJ whole genome shotgun (WGS) entry which is preliminary data.</text>
</comment>
<evidence type="ECO:0000313" key="3">
    <source>
        <dbReference type="Proteomes" id="UP001190700"/>
    </source>
</evidence>
<dbReference type="EMBL" id="LGRX02011993">
    <property type="protein sequence ID" value="KAK3268151.1"/>
    <property type="molecule type" value="Genomic_DNA"/>
</dbReference>
<dbReference type="AlphaFoldDB" id="A0AAE0FY47"/>
<proteinExistence type="predicted"/>
<feature type="transmembrane region" description="Helical" evidence="1">
    <location>
        <begin position="138"/>
        <end position="159"/>
    </location>
</feature>
<gene>
    <name evidence="2" type="ORF">CYMTET_23330</name>
</gene>
<evidence type="ECO:0000313" key="2">
    <source>
        <dbReference type="EMBL" id="KAK3268151.1"/>
    </source>
</evidence>
<accession>A0AAE0FY47</accession>
<reference evidence="2 3" key="1">
    <citation type="journal article" date="2015" name="Genome Biol. Evol.">
        <title>Comparative Genomics of a Bacterivorous Green Alga Reveals Evolutionary Causalities and Consequences of Phago-Mixotrophic Mode of Nutrition.</title>
        <authorList>
            <person name="Burns J.A."/>
            <person name="Paasch A."/>
            <person name="Narechania A."/>
            <person name="Kim E."/>
        </authorList>
    </citation>
    <scope>NUCLEOTIDE SEQUENCE [LARGE SCALE GENOMIC DNA]</scope>
    <source>
        <strain evidence="2 3">PLY_AMNH</strain>
    </source>
</reference>
<keyword evidence="3" id="KW-1185">Reference proteome</keyword>
<dbReference type="Proteomes" id="UP001190700">
    <property type="component" value="Unassembled WGS sequence"/>
</dbReference>
<organism evidence="2 3">
    <name type="scientific">Cymbomonas tetramitiformis</name>
    <dbReference type="NCBI Taxonomy" id="36881"/>
    <lineage>
        <taxon>Eukaryota</taxon>
        <taxon>Viridiplantae</taxon>
        <taxon>Chlorophyta</taxon>
        <taxon>Pyramimonadophyceae</taxon>
        <taxon>Pyramimonadales</taxon>
        <taxon>Pyramimonadaceae</taxon>
        <taxon>Cymbomonas</taxon>
    </lineage>
</organism>
<protein>
    <submittedName>
        <fullName evidence="2">Uncharacterized protein</fullName>
    </submittedName>
</protein>
<keyword evidence="1" id="KW-1133">Transmembrane helix</keyword>
<keyword evidence="1" id="KW-0812">Transmembrane</keyword>
<sequence>MFCSILRPIQTLPCKSARRLGNSRLEFGLATTSRISVGKRPCARRFSGQRGCQRIVAVQNSGASPEYPRAPQGGPPINSPLMVEIPTSVPEILSLVRQKFVSFLRFLISVGELVPKIVFPESTLFSKKMMFQLSRDSIVVLVAMALWMLMLYPLDVAAFRFRWAIQALKTVVLKT</sequence>
<name>A0AAE0FY47_9CHLO</name>
<keyword evidence="1" id="KW-0472">Membrane</keyword>